<organism evidence="2 3">
    <name type="scientific">Streptomyces beijiangensis</name>
    <dbReference type="NCBI Taxonomy" id="163361"/>
    <lineage>
        <taxon>Bacteria</taxon>
        <taxon>Bacillati</taxon>
        <taxon>Actinomycetota</taxon>
        <taxon>Actinomycetes</taxon>
        <taxon>Kitasatosporales</taxon>
        <taxon>Streptomycetaceae</taxon>
        <taxon>Streptomyces</taxon>
    </lineage>
</organism>
<feature type="domain" description="CobQ/CobB/MinD/ParA nucleotide binding" evidence="1">
    <location>
        <begin position="141"/>
        <end position="179"/>
    </location>
</feature>
<dbReference type="Gene3D" id="3.40.50.300">
    <property type="entry name" value="P-loop containing nucleotide triphosphate hydrolases"/>
    <property type="match status" value="1"/>
</dbReference>
<gene>
    <name evidence="2" type="ORF">J0695_01750</name>
</gene>
<dbReference type="InterPro" id="IPR002586">
    <property type="entry name" value="CobQ/CobB/MinD/ParA_Nub-bd_dom"/>
</dbReference>
<sequence length="459" mass="49552">MTSSARRTVRFDSARPAAFDVAREVAGEGFESLLVRDVLGRFSLVIDDHGEDGTSRVTSEQATSWRSLLTDRLGPYAGERPLVLASAMPVARTLLASTRTIPDPEDPTERVRFLDNTVVGEDWSRVSTPDQTGTTPVRRTAVYGFKGGVGRTTATALLARDLADIGKVVLVVDLDLESPGVGPLLLGDGRLCRHGVVDHLVESAVGNTEDLELVTRSGYEPANLGELWIAPARGAGEEGVPNGYVDKLNRVYADTAGARFADRLAATLRACEDAVERSESGRRPDVVLLDSRAGIHDVAAVTISQLCDLALLFGADNDQTWAGYGDLFEAWAASGQAPRIRKRLRMVASMVPDSVHHSMDTYLESFRTSAYRCFSALYDTIAPGEQSGPDAYSPGLEDDSAPHDPIPILFEPGLVGMNVPNSPRWQERPFVRAAYLEFLATAVELVLAGPEDPEEYGAP</sequence>
<evidence type="ECO:0000259" key="1">
    <source>
        <dbReference type="Pfam" id="PF01656"/>
    </source>
</evidence>
<dbReference type="InterPro" id="IPR050678">
    <property type="entry name" value="DNA_Partitioning_ATPase"/>
</dbReference>
<reference evidence="2" key="1">
    <citation type="submission" date="2021-03" db="EMBL/GenBank/DDBJ databases">
        <title>Streptomyces poriferae sp. nov., a novel marine sponge-derived Actinobacteria species with anti-MRSA activity.</title>
        <authorList>
            <person name="Sandoval-Powers M."/>
            <person name="Kralova S."/>
            <person name="Nguyen G.-S."/>
            <person name="Fawwal D."/>
            <person name="Degnes K."/>
            <person name="Klinkenberg G."/>
            <person name="Sletta H."/>
            <person name="Wentzel A."/>
            <person name="Liles M.R."/>
        </authorList>
    </citation>
    <scope>NUCLEOTIDE SEQUENCE</scope>
    <source>
        <strain evidence="2">DSM 41794</strain>
    </source>
</reference>
<dbReference type="Proteomes" id="UP000664167">
    <property type="component" value="Unassembled WGS sequence"/>
</dbReference>
<proteinExistence type="predicted"/>
<dbReference type="Pfam" id="PF01656">
    <property type="entry name" value="CbiA"/>
    <property type="match status" value="1"/>
</dbReference>
<name>A0A939F354_9ACTN</name>
<dbReference type="PANTHER" id="PTHR13696:SF52">
    <property type="entry name" value="PARA FAMILY PROTEIN CT_582"/>
    <property type="match status" value="1"/>
</dbReference>
<dbReference type="EMBL" id="JAFLRJ010000013">
    <property type="protein sequence ID" value="MBO0510539.1"/>
    <property type="molecule type" value="Genomic_DNA"/>
</dbReference>
<evidence type="ECO:0000313" key="3">
    <source>
        <dbReference type="Proteomes" id="UP000664167"/>
    </source>
</evidence>
<dbReference type="NCBIfam" id="NF047398">
    <property type="entry name" value="AAA_KGGVGR"/>
    <property type="match status" value="1"/>
</dbReference>
<keyword evidence="3" id="KW-1185">Reference proteome</keyword>
<dbReference type="PANTHER" id="PTHR13696">
    <property type="entry name" value="P-LOOP CONTAINING NUCLEOSIDE TRIPHOSPHATE HYDROLASE"/>
    <property type="match status" value="1"/>
</dbReference>
<evidence type="ECO:0000313" key="2">
    <source>
        <dbReference type="EMBL" id="MBO0510539.1"/>
    </source>
</evidence>
<protein>
    <submittedName>
        <fullName evidence="2">AAA family ATPase</fullName>
    </submittedName>
</protein>
<dbReference type="InterPro" id="IPR027417">
    <property type="entry name" value="P-loop_NTPase"/>
</dbReference>
<dbReference type="SUPFAM" id="SSF52540">
    <property type="entry name" value="P-loop containing nucleoside triphosphate hydrolases"/>
    <property type="match status" value="1"/>
</dbReference>
<dbReference type="RefSeq" id="WP_206959423.1">
    <property type="nucleotide sequence ID" value="NZ_BAAAJJ010000001.1"/>
</dbReference>
<accession>A0A939F354</accession>
<dbReference type="AlphaFoldDB" id="A0A939F354"/>
<comment type="caution">
    <text evidence="2">The sequence shown here is derived from an EMBL/GenBank/DDBJ whole genome shotgun (WGS) entry which is preliminary data.</text>
</comment>